<dbReference type="InterPro" id="IPR000943">
    <property type="entry name" value="RNA_pol_sigma70"/>
</dbReference>
<keyword evidence="1 5" id="KW-0805">Transcription regulation</keyword>
<dbReference type="Pfam" id="PF04542">
    <property type="entry name" value="Sigma70_r2"/>
    <property type="match status" value="1"/>
</dbReference>
<dbReference type="GO" id="GO:0016987">
    <property type="term" value="F:sigma factor activity"/>
    <property type="evidence" value="ECO:0007669"/>
    <property type="project" value="UniProtKB-KW"/>
</dbReference>
<dbReference type="Gene3D" id="1.10.220.120">
    <property type="entry name" value="Sigma-70 factor, region 1.1"/>
    <property type="match status" value="1"/>
</dbReference>
<dbReference type="AlphaFoldDB" id="K1Y043"/>
<name>K1Y043_9BACT</name>
<dbReference type="InterPro" id="IPR007127">
    <property type="entry name" value="RNA_pol_sigma_70_r1_1"/>
</dbReference>
<dbReference type="GO" id="GO:0006352">
    <property type="term" value="P:DNA-templated transcription initiation"/>
    <property type="evidence" value="ECO:0007669"/>
    <property type="project" value="InterPro"/>
</dbReference>
<proteinExistence type="inferred from homology"/>
<dbReference type="InterPro" id="IPR036388">
    <property type="entry name" value="WH-like_DNA-bd_sf"/>
</dbReference>
<evidence type="ECO:0000256" key="2">
    <source>
        <dbReference type="ARBA" id="ARBA00023082"/>
    </source>
</evidence>
<evidence type="ECO:0000256" key="6">
    <source>
        <dbReference type="SAM" id="MobiDB-lite"/>
    </source>
</evidence>
<evidence type="ECO:0000313" key="9">
    <source>
        <dbReference type="EMBL" id="EKD30556.1"/>
    </source>
</evidence>
<evidence type="ECO:0000256" key="5">
    <source>
        <dbReference type="RuleBase" id="RU362124"/>
    </source>
</evidence>
<dbReference type="PRINTS" id="PR00046">
    <property type="entry name" value="SIGMA70FCT"/>
</dbReference>
<dbReference type="PROSITE" id="PS00716">
    <property type="entry name" value="SIGMA70_2"/>
    <property type="match status" value="1"/>
</dbReference>
<dbReference type="Gene3D" id="1.10.10.10">
    <property type="entry name" value="Winged helix-like DNA-binding domain superfamily/Winged helix DNA-binding domain"/>
    <property type="match status" value="2"/>
</dbReference>
<organism evidence="9">
    <name type="scientific">uncultured bacterium</name>
    <name type="common">gcode 4</name>
    <dbReference type="NCBI Taxonomy" id="1234023"/>
    <lineage>
        <taxon>Bacteria</taxon>
        <taxon>environmental samples</taxon>
    </lineage>
</organism>
<dbReference type="PANTHER" id="PTHR30603:SF47">
    <property type="entry name" value="RNA POLYMERASE SIGMA FACTOR SIGD, CHLOROPLASTIC"/>
    <property type="match status" value="1"/>
</dbReference>
<dbReference type="PANTHER" id="PTHR30603">
    <property type="entry name" value="RNA POLYMERASE SIGMA FACTOR RPO"/>
    <property type="match status" value="1"/>
</dbReference>
<dbReference type="PROSITE" id="PS00715">
    <property type="entry name" value="SIGMA70_1"/>
    <property type="match status" value="1"/>
</dbReference>
<keyword evidence="2 5" id="KW-0731">Sigma factor</keyword>
<dbReference type="InterPro" id="IPR007624">
    <property type="entry name" value="RNA_pol_sigma70_r3"/>
</dbReference>
<dbReference type="InterPro" id="IPR007627">
    <property type="entry name" value="RNA_pol_sigma70_r2"/>
</dbReference>
<keyword evidence="3 5" id="KW-0238">DNA-binding</keyword>
<dbReference type="Pfam" id="PF04539">
    <property type="entry name" value="Sigma70_r3"/>
    <property type="match status" value="1"/>
</dbReference>
<dbReference type="GO" id="GO:0003677">
    <property type="term" value="F:DNA binding"/>
    <property type="evidence" value="ECO:0007669"/>
    <property type="project" value="UniProtKB-KW"/>
</dbReference>
<evidence type="ECO:0000256" key="3">
    <source>
        <dbReference type="ARBA" id="ARBA00023125"/>
    </source>
</evidence>
<gene>
    <name evidence="9" type="ORF">ACD_78C00010G0007</name>
</gene>
<evidence type="ECO:0000256" key="4">
    <source>
        <dbReference type="ARBA" id="ARBA00023163"/>
    </source>
</evidence>
<feature type="domain" description="RNA polymerase sigma-70" evidence="8">
    <location>
        <begin position="468"/>
        <end position="494"/>
    </location>
</feature>
<dbReference type="InterPro" id="IPR014284">
    <property type="entry name" value="RNA_pol_sigma-70_dom"/>
</dbReference>
<evidence type="ECO:0000259" key="7">
    <source>
        <dbReference type="PROSITE" id="PS00715"/>
    </source>
</evidence>
<feature type="region of interest" description="Disordered" evidence="6">
    <location>
        <begin position="31"/>
        <end position="67"/>
    </location>
</feature>
<dbReference type="FunFam" id="1.10.601.10:FF:000001">
    <property type="entry name" value="RNA polymerase sigma factor SigA"/>
    <property type="match status" value="1"/>
</dbReference>
<evidence type="ECO:0000259" key="8">
    <source>
        <dbReference type="PROSITE" id="PS00716"/>
    </source>
</evidence>
<protein>
    <recommendedName>
        <fullName evidence="5">RNA polymerase sigma factor</fullName>
    </recommendedName>
</protein>
<dbReference type="InterPro" id="IPR042189">
    <property type="entry name" value="RNA_pol_sigma_70_r1_1_sf"/>
</dbReference>
<reference evidence="9" key="1">
    <citation type="journal article" date="2012" name="Science">
        <title>Fermentation, hydrogen, and sulfur metabolism in multiple uncultivated bacterial phyla.</title>
        <authorList>
            <person name="Wrighton K.C."/>
            <person name="Thomas B.C."/>
            <person name="Sharon I."/>
            <person name="Miller C.S."/>
            <person name="Castelle C.J."/>
            <person name="VerBerkmoes N.C."/>
            <person name="Wilkins M.J."/>
            <person name="Hettich R.L."/>
            <person name="Lipton M.S."/>
            <person name="Williams K.H."/>
            <person name="Long P.E."/>
            <person name="Banfield J.F."/>
        </authorList>
    </citation>
    <scope>NUCLEOTIDE SEQUENCE [LARGE SCALE GENOMIC DNA]</scope>
</reference>
<dbReference type="InterPro" id="IPR013324">
    <property type="entry name" value="RNA_pol_sigma_r3/r4-like"/>
</dbReference>
<dbReference type="InterPro" id="IPR007630">
    <property type="entry name" value="RNA_pol_sigma70_r4"/>
</dbReference>
<dbReference type="Pfam" id="PF03979">
    <property type="entry name" value="Sigma70_r1_1"/>
    <property type="match status" value="1"/>
</dbReference>
<keyword evidence="4 5" id="KW-0804">Transcription</keyword>
<accession>K1Y043</accession>
<dbReference type="SUPFAM" id="SSF88946">
    <property type="entry name" value="Sigma2 domain of RNA polymerase sigma factors"/>
    <property type="match status" value="1"/>
</dbReference>
<dbReference type="Gene3D" id="1.10.601.10">
    <property type="entry name" value="RNA Polymerase Primary Sigma Factor"/>
    <property type="match status" value="1"/>
</dbReference>
<feature type="compositionally biased region" description="Acidic residues" evidence="6">
    <location>
        <begin position="53"/>
        <end position="67"/>
    </location>
</feature>
<dbReference type="InterPro" id="IPR009042">
    <property type="entry name" value="RNA_pol_sigma70_r1_2"/>
</dbReference>
<feature type="domain" description="RNA polymerase sigma-70" evidence="7">
    <location>
        <begin position="299"/>
        <end position="312"/>
    </location>
</feature>
<sequence>MTKKDTKQNGSQIEEIDLSMLSPDGIFDLKKIRETPPEATKKEKISHTWEKEHDEEESENSDIEPEILPLDEADILKELEIDPLFEDDFVMLDDFDDDDDLDEEEDEEWEDGEKKTKKVRGLKKIPIERSEDKRRVGKWLQKFIDVSVPAEFLDGLSEALQLLIKKGKVEGKITYDELLAVMPNAEDDVDKLDEIYTRLMKLNIEIVDSLSKEELFKHGPTSEDKANDIDLSEISDDSIRMYLNEIGRFPLIDAEEEVRLGRLIKKWAQDARKKLAEANLRLVVSIAKKYMGRGLGLLDLIQEGNVGLFRAVDKFDPEKGFKFSTYATWWIRQGVTRAIADQARTIRVPVHMVETINRFTHTFRRLTQELAREPLMEELALELDMDIRKVRQIMRISQDILSLDSPVGGEEDTTLGDFVEDDKYLTPDKAANLTLLKENLYEMLDFLTPRERKIVIMRFGLDGWEVHTLEEVGKEFWVTRERVRQIEAKTLEKLKSHPSADKIRFFN</sequence>
<comment type="similarity">
    <text evidence="5">Belongs to the sigma-70 factor family.</text>
</comment>
<dbReference type="EMBL" id="AMFJ01034010">
    <property type="protein sequence ID" value="EKD30556.1"/>
    <property type="molecule type" value="Genomic_DNA"/>
</dbReference>
<feature type="compositionally biased region" description="Basic and acidic residues" evidence="6">
    <location>
        <begin position="31"/>
        <end position="52"/>
    </location>
</feature>
<dbReference type="Pfam" id="PF04545">
    <property type="entry name" value="Sigma70_r4"/>
    <property type="match status" value="1"/>
</dbReference>
<comment type="function">
    <text evidence="5">Sigma factors are initiation factors that promote the attachment of RNA polymerase to specific initiation sites and are then released.</text>
</comment>
<dbReference type="InterPro" id="IPR050239">
    <property type="entry name" value="Sigma-70_RNA_pol_init_factors"/>
</dbReference>
<dbReference type="NCBIfam" id="TIGR02937">
    <property type="entry name" value="sigma70-ECF"/>
    <property type="match status" value="1"/>
</dbReference>
<evidence type="ECO:0000256" key="1">
    <source>
        <dbReference type="ARBA" id="ARBA00023015"/>
    </source>
</evidence>
<dbReference type="InterPro" id="IPR013325">
    <property type="entry name" value="RNA_pol_sigma_r2"/>
</dbReference>
<dbReference type="CDD" id="cd06171">
    <property type="entry name" value="Sigma70_r4"/>
    <property type="match status" value="1"/>
</dbReference>
<feature type="region of interest" description="Disordered" evidence="6">
    <location>
        <begin position="1"/>
        <end position="20"/>
    </location>
</feature>
<dbReference type="Pfam" id="PF00140">
    <property type="entry name" value="Sigma70_r1_2"/>
    <property type="match status" value="1"/>
</dbReference>
<dbReference type="SUPFAM" id="SSF88659">
    <property type="entry name" value="Sigma3 and sigma4 domains of RNA polymerase sigma factors"/>
    <property type="match status" value="2"/>
</dbReference>
<comment type="caution">
    <text evidence="9">The sequence shown here is derived from an EMBL/GenBank/DDBJ whole genome shotgun (WGS) entry which is preliminary data.</text>
</comment>